<accession>A0ABR3G052</accession>
<comment type="caution">
    <text evidence="2">The sequence shown here is derived from an EMBL/GenBank/DDBJ whole genome shotgun (WGS) entry which is preliminary data.</text>
</comment>
<feature type="region of interest" description="Disordered" evidence="1">
    <location>
        <begin position="46"/>
        <end position="69"/>
    </location>
</feature>
<keyword evidence="3" id="KW-1185">Reference proteome</keyword>
<feature type="compositionally biased region" description="Low complexity" evidence="1">
    <location>
        <begin position="237"/>
        <end position="246"/>
    </location>
</feature>
<reference evidence="2 3" key="1">
    <citation type="submission" date="2024-02" db="EMBL/GenBank/DDBJ databases">
        <title>A draft genome for the cacao thread blight pathogen Marasmius crinis-equi.</title>
        <authorList>
            <person name="Cohen S.P."/>
            <person name="Baruah I.K."/>
            <person name="Amoako-Attah I."/>
            <person name="Bukari Y."/>
            <person name="Meinhardt L.W."/>
            <person name="Bailey B.A."/>
        </authorList>
    </citation>
    <scope>NUCLEOTIDE SEQUENCE [LARGE SCALE GENOMIC DNA]</scope>
    <source>
        <strain evidence="2 3">GH-76</strain>
    </source>
</reference>
<feature type="region of interest" description="Disordered" evidence="1">
    <location>
        <begin position="97"/>
        <end position="342"/>
    </location>
</feature>
<feature type="compositionally biased region" description="Low complexity" evidence="1">
    <location>
        <begin position="177"/>
        <end position="206"/>
    </location>
</feature>
<evidence type="ECO:0000256" key="1">
    <source>
        <dbReference type="SAM" id="MobiDB-lite"/>
    </source>
</evidence>
<feature type="compositionally biased region" description="Low complexity" evidence="1">
    <location>
        <begin position="272"/>
        <end position="299"/>
    </location>
</feature>
<proteinExistence type="predicted"/>
<evidence type="ECO:0000313" key="3">
    <source>
        <dbReference type="Proteomes" id="UP001465976"/>
    </source>
</evidence>
<feature type="compositionally biased region" description="Low complexity" evidence="1">
    <location>
        <begin position="118"/>
        <end position="137"/>
    </location>
</feature>
<evidence type="ECO:0008006" key="4">
    <source>
        <dbReference type="Google" id="ProtNLM"/>
    </source>
</evidence>
<evidence type="ECO:0000313" key="2">
    <source>
        <dbReference type="EMBL" id="KAL0581155.1"/>
    </source>
</evidence>
<sequence>MLSSISCSSSSTSSNDYHTQWCPVCDRIIVPKRTLVPVQPDIPVLRKKANPRPRGFVEGTGAFNNKGQQPARMRTVIDQGPFPLYCSEECKLQDMRGRHDEDSDRYHYTYPLYGVPNSPSDVESVSTSDDSLSSPTEEVSRHSQRPSPPDEDFLPMVPPRRPYALGANRSKSYHHGASPAVAISSSSAPTPTHHPSSMSRSPSSLPNDADELLSKFSQSFSRRSESRMSLYGGGSPPGASSLSCSPSRRERPLLPQGAEGKLAVPDVLVRVPSTTSMPSRPSYSRRNSSTSINSNFSRTGSISSFGSMRPSPLSQFGEDTEESEEEDFEEPPRSPASVSGYPAYPKMRRPVFETRSYSNDNFRTITQPSVHKQRRSLIGGGGDSISGSGKRLFLFPTD</sequence>
<dbReference type="Proteomes" id="UP001465976">
    <property type="component" value="Unassembled WGS sequence"/>
</dbReference>
<name>A0ABR3G052_9AGAR</name>
<feature type="compositionally biased region" description="Basic and acidic residues" evidence="1">
    <location>
        <begin position="97"/>
        <end position="107"/>
    </location>
</feature>
<organism evidence="2 3">
    <name type="scientific">Marasmius crinis-equi</name>
    <dbReference type="NCBI Taxonomy" id="585013"/>
    <lineage>
        <taxon>Eukaryota</taxon>
        <taxon>Fungi</taxon>
        <taxon>Dikarya</taxon>
        <taxon>Basidiomycota</taxon>
        <taxon>Agaricomycotina</taxon>
        <taxon>Agaricomycetes</taxon>
        <taxon>Agaricomycetidae</taxon>
        <taxon>Agaricales</taxon>
        <taxon>Marasmiineae</taxon>
        <taxon>Marasmiaceae</taxon>
        <taxon>Marasmius</taxon>
    </lineage>
</organism>
<protein>
    <recommendedName>
        <fullName evidence="4">FLZ-type domain-containing protein</fullName>
    </recommendedName>
</protein>
<gene>
    <name evidence="2" type="ORF">V5O48_000845</name>
</gene>
<dbReference type="EMBL" id="JBAHYK010000015">
    <property type="protein sequence ID" value="KAL0581155.1"/>
    <property type="molecule type" value="Genomic_DNA"/>
</dbReference>
<feature type="compositionally biased region" description="Acidic residues" evidence="1">
    <location>
        <begin position="318"/>
        <end position="329"/>
    </location>
</feature>